<feature type="chain" id="PRO_5044711538" description="Exopolygalacturonase-like" evidence="10">
    <location>
        <begin position="27"/>
        <end position="416"/>
    </location>
</feature>
<feature type="active site" evidence="8">
    <location>
        <position position="259"/>
    </location>
</feature>
<evidence type="ECO:0000256" key="6">
    <source>
        <dbReference type="ARBA" id="ARBA00023295"/>
    </source>
</evidence>
<dbReference type="InterPro" id="IPR000743">
    <property type="entry name" value="Glyco_hydro_28"/>
</dbReference>
<gene>
    <name evidence="11" type="ORF">L1049_004719</name>
    <name evidence="12" type="ORF">L1049_005097</name>
</gene>
<keyword evidence="7" id="KW-0961">Cell wall biogenesis/degradation</keyword>
<keyword evidence="4" id="KW-0964">Secreted</keyword>
<sequence length="416" mass="44300">MAITIRYEIKALLLLGLALLSYTADGQNSYGDRRGLTAGGGATVFNVNSYGAKANGKTDNVQAFMKAWNAACKSDSPAKLVIPEGTYLAGQVAFQGPCSSPIIVEVQGTIKAQNDLSEYPSAEWFSFESIDGLELTGGGTFDGQGPEVWKYNDCHGGSNCQLLPHSLAFAKVRNAVIHDINSVNSKSFHMIMSFCQHIAIHNCHLTAPEDSPNTDGLHISTSSFVSVTSSVIGTGDDCISLGQGSTDISISEITCGPGHGISIGSLGKYKNEQDVKGIHVQSCKFSGTTNGVRIKTWPGSMPSAASSITFQDIEMDSVKNPIVIDQCYGSKSSEVNIIPSQVKISDVLFKNIWGTTISDVAVNLVCSPSVPCQGVKLVDINLSFNGRLRKDSFFKSSCLFAKVSTSGRQNPPPCHH</sequence>
<dbReference type="GO" id="GO:0004650">
    <property type="term" value="F:polygalacturonase activity"/>
    <property type="evidence" value="ECO:0007669"/>
    <property type="project" value="InterPro"/>
</dbReference>
<evidence type="ECO:0000256" key="9">
    <source>
        <dbReference type="RuleBase" id="RU361169"/>
    </source>
</evidence>
<name>A0AAP0X0Z0_LIQFO</name>
<keyword evidence="5 9" id="KW-0378">Hydrolase</keyword>
<evidence type="ECO:0000256" key="2">
    <source>
        <dbReference type="ARBA" id="ARBA00008834"/>
    </source>
</evidence>
<evidence type="ECO:0000256" key="5">
    <source>
        <dbReference type="ARBA" id="ARBA00022801"/>
    </source>
</evidence>
<keyword evidence="10" id="KW-0732">Signal</keyword>
<keyword evidence="3" id="KW-0134">Cell wall</keyword>
<keyword evidence="13" id="KW-1185">Reference proteome</keyword>
<evidence type="ECO:0000256" key="8">
    <source>
        <dbReference type="PROSITE-ProRule" id="PRU10052"/>
    </source>
</evidence>
<evidence type="ECO:0008006" key="14">
    <source>
        <dbReference type="Google" id="ProtNLM"/>
    </source>
</evidence>
<feature type="signal peptide" evidence="10">
    <location>
        <begin position="1"/>
        <end position="26"/>
    </location>
</feature>
<organism evidence="11 13">
    <name type="scientific">Liquidambar formosana</name>
    <name type="common">Formosan gum</name>
    <dbReference type="NCBI Taxonomy" id="63359"/>
    <lineage>
        <taxon>Eukaryota</taxon>
        <taxon>Viridiplantae</taxon>
        <taxon>Streptophyta</taxon>
        <taxon>Embryophyta</taxon>
        <taxon>Tracheophyta</taxon>
        <taxon>Spermatophyta</taxon>
        <taxon>Magnoliopsida</taxon>
        <taxon>eudicotyledons</taxon>
        <taxon>Gunneridae</taxon>
        <taxon>Pentapetalae</taxon>
        <taxon>Saxifragales</taxon>
        <taxon>Altingiaceae</taxon>
        <taxon>Liquidambar</taxon>
    </lineage>
</organism>
<dbReference type="InterPro" id="IPR006626">
    <property type="entry name" value="PbH1"/>
</dbReference>
<evidence type="ECO:0000313" key="13">
    <source>
        <dbReference type="Proteomes" id="UP001415857"/>
    </source>
</evidence>
<comment type="caution">
    <text evidence="11">The sequence shown here is derived from an EMBL/GenBank/DDBJ whole genome shotgun (WGS) entry which is preliminary data.</text>
</comment>
<dbReference type="AlphaFoldDB" id="A0AAP0X0Z0"/>
<dbReference type="Pfam" id="PF00295">
    <property type="entry name" value="Glyco_hydro_28"/>
    <property type="match status" value="1"/>
</dbReference>
<evidence type="ECO:0000313" key="11">
    <source>
        <dbReference type="EMBL" id="KAK9281813.1"/>
    </source>
</evidence>
<dbReference type="FunFam" id="2.160.20.10:FF:000004">
    <property type="entry name" value="Pectin lyase-like superfamily protein"/>
    <property type="match status" value="1"/>
</dbReference>
<dbReference type="EMBL" id="JBBPBK010000007">
    <property type="protein sequence ID" value="KAK9281813.1"/>
    <property type="molecule type" value="Genomic_DNA"/>
</dbReference>
<evidence type="ECO:0000256" key="1">
    <source>
        <dbReference type="ARBA" id="ARBA00004191"/>
    </source>
</evidence>
<evidence type="ECO:0000256" key="10">
    <source>
        <dbReference type="SAM" id="SignalP"/>
    </source>
</evidence>
<comment type="subcellular location">
    <subcellularLocation>
        <location evidence="1">Secreted</location>
        <location evidence="1">Cell wall</location>
    </subcellularLocation>
</comment>
<evidence type="ECO:0000256" key="4">
    <source>
        <dbReference type="ARBA" id="ARBA00022525"/>
    </source>
</evidence>
<evidence type="ECO:0000256" key="7">
    <source>
        <dbReference type="ARBA" id="ARBA00023316"/>
    </source>
</evidence>
<dbReference type="PROSITE" id="PS00502">
    <property type="entry name" value="POLYGALACTURONASE"/>
    <property type="match status" value="1"/>
</dbReference>
<dbReference type="Gene3D" id="2.160.20.10">
    <property type="entry name" value="Single-stranded right-handed beta-helix, Pectin lyase-like"/>
    <property type="match status" value="1"/>
</dbReference>
<dbReference type="InterPro" id="IPR011050">
    <property type="entry name" value="Pectin_lyase_fold/virulence"/>
</dbReference>
<reference evidence="11 13" key="1">
    <citation type="journal article" date="2024" name="Plant J.">
        <title>Genome sequences and population genomics reveal climatic adaptation and genomic divergence between two closely related sweetgum species.</title>
        <authorList>
            <person name="Xu W.Q."/>
            <person name="Ren C.Q."/>
            <person name="Zhang X.Y."/>
            <person name="Comes H.P."/>
            <person name="Liu X.H."/>
            <person name="Li Y.G."/>
            <person name="Kettle C.J."/>
            <person name="Jalonen R."/>
            <person name="Gaisberger H."/>
            <person name="Ma Y.Z."/>
            <person name="Qiu Y.X."/>
        </authorList>
    </citation>
    <scope>NUCLEOTIDE SEQUENCE [LARGE SCALE GENOMIC DNA]</scope>
    <source>
        <strain evidence="11">Hangzhou</strain>
    </source>
</reference>
<dbReference type="GO" id="GO:0005975">
    <property type="term" value="P:carbohydrate metabolic process"/>
    <property type="evidence" value="ECO:0007669"/>
    <property type="project" value="InterPro"/>
</dbReference>
<dbReference type="Proteomes" id="UP001415857">
    <property type="component" value="Unassembled WGS sequence"/>
</dbReference>
<evidence type="ECO:0000313" key="12">
    <source>
        <dbReference type="EMBL" id="KAK9282185.1"/>
    </source>
</evidence>
<evidence type="ECO:0000256" key="3">
    <source>
        <dbReference type="ARBA" id="ARBA00022512"/>
    </source>
</evidence>
<proteinExistence type="inferred from homology"/>
<dbReference type="PANTHER" id="PTHR31375">
    <property type="match status" value="1"/>
</dbReference>
<dbReference type="SUPFAM" id="SSF51126">
    <property type="entry name" value="Pectin lyase-like"/>
    <property type="match status" value="1"/>
</dbReference>
<dbReference type="InterPro" id="IPR012334">
    <property type="entry name" value="Pectin_lyas_fold"/>
</dbReference>
<dbReference type="EMBL" id="JBBPBK010000007">
    <property type="protein sequence ID" value="KAK9282185.1"/>
    <property type="molecule type" value="Genomic_DNA"/>
</dbReference>
<dbReference type="SMART" id="SM00710">
    <property type="entry name" value="PbH1"/>
    <property type="match status" value="3"/>
</dbReference>
<comment type="similarity">
    <text evidence="2 9">Belongs to the glycosyl hydrolase 28 family.</text>
</comment>
<reference evidence="11" key="2">
    <citation type="submission" date="2024-04" db="EMBL/GenBank/DDBJ databases">
        <authorList>
            <person name="Xu W."/>
            <person name="Ren C."/>
        </authorList>
    </citation>
    <scope>NUCLEOTIDE SEQUENCE</scope>
    <source>
        <strain evidence="11">Hangzhou</strain>
        <tissue evidence="11">Leaves</tissue>
    </source>
</reference>
<dbReference type="GO" id="GO:0071555">
    <property type="term" value="P:cell wall organization"/>
    <property type="evidence" value="ECO:0007669"/>
    <property type="project" value="UniProtKB-KW"/>
</dbReference>
<protein>
    <recommendedName>
        <fullName evidence="14">Exopolygalacturonase-like</fullName>
    </recommendedName>
</protein>
<keyword evidence="6 9" id="KW-0326">Glycosidase</keyword>
<accession>A0AAP0X0Z0</accession>